<dbReference type="GO" id="GO:0047974">
    <property type="term" value="F:guanosine deaminase activity"/>
    <property type="evidence" value="ECO:0007669"/>
    <property type="project" value="TreeGrafter"/>
</dbReference>
<evidence type="ECO:0000259" key="1">
    <source>
        <dbReference type="PROSITE" id="PS51747"/>
    </source>
</evidence>
<accession>A0A9X1V2S6</accession>
<feature type="domain" description="CMP/dCMP-type deaminase" evidence="1">
    <location>
        <begin position="5"/>
        <end position="128"/>
    </location>
</feature>
<dbReference type="AlphaFoldDB" id="A0A9X1V2S6"/>
<dbReference type="EMBL" id="JAKVTV010000002">
    <property type="protein sequence ID" value="MCH4823113.1"/>
    <property type="molecule type" value="Genomic_DNA"/>
</dbReference>
<dbReference type="Gene3D" id="3.40.140.10">
    <property type="entry name" value="Cytidine Deaminase, domain 2"/>
    <property type="match status" value="1"/>
</dbReference>
<sequence length="158" mass="17976">METKDVQKKMMSRALKLAREGRDMDNGGPFGAVISKGDEIIAESRNEVLCKGDCTQHAETRAIQRACRQLGSRSLEGCVLYASCEPCMMCLGAAHWAGIDYIYYGASARDAKEYGFTYCNMFYNSDKEERHNEFKMIQLCRNEALKIWDQVPKEQLHV</sequence>
<dbReference type="PROSITE" id="PS51747">
    <property type="entry name" value="CYT_DCMP_DEAMINASES_2"/>
    <property type="match status" value="1"/>
</dbReference>
<dbReference type="Pfam" id="PF00383">
    <property type="entry name" value="dCMP_cyt_deam_1"/>
    <property type="match status" value="1"/>
</dbReference>
<organism evidence="2 3">
    <name type="scientific">Christiangramia lutea</name>
    <dbReference type="NCBI Taxonomy" id="1607951"/>
    <lineage>
        <taxon>Bacteria</taxon>
        <taxon>Pseudomonadati</taxon>
        <taxon>Bacteroidota</taxon>
        <taxon>Flavobacteriia</taxon>
        <taxon>Flavobacteriales</taxon>
        <taxon>Flavobacteriaceae</taxon>
        <taxon>Christiangramia</taxon>
    </lineage>
</organism>
<keyword evidence="3" id="KW-1185">Reference proteome</keyword>
<dbReference type="Proteomes" id="UP001139226">
    <property type="component" value="Unassembled WGS sequence"/>
</dbReference>
<protein>
    <submittedName>
        <fullName evidence="2">Nucleoside deaminase</fullName>
    </submittedName>
</protein>
<dbReference type="InterPro" id="IPR002125">
    <property type="entry name" value="CMP_dCMP_dom"/>
</dbReference>
<dbReference type="GO" id="GO:0006152">
    <property type="term" value="P:purine nucleoside catabolic process"/>
    <property type="evidence" value="ECO:0007669"/>
    <property type="project" value="TreeGrafter"/>
</dbReference>
<dbReference type="SUPFAM" id="SSF53927">
    <property type="entry name" value="Cytidine deaminase-like"/>
    <property type="match status" value="1"/>
</dbReference>
<evidence type="ECO:0000313" key="3">
    <source>
        <dbReference type="Proteomes" id="UP001139226"/>
    </source>
</evidence>
<comment type="caution">
    <text evidence="2">The sequence shown here is derived from an EMBL/GenBank/DDBJ whole genome shotgun (WGS) entry which is preliminary data.</text>
</comment>
<dbReference type="PANTHER" id="PTHR11079:SF161">
    <property type="entry name" value="CMP_DCMP-TYPE DEAMINASE DOMAIN-CONTAINING PROTEIN"/>
    <property type="match status" value="1"/>
</dbReference>
<proteinExistence type="predicted"/>
<name>A0A9X1V2S6_9FLAO</name>
<dbReference type="RefSeq" id="WP_240713281.1">
    <property type="nucleotide sequence ID" value="NZ_JAKVTV010000002.1"/>
</dbReference>
<dbReference type="PANTHER" id="PTHR11079">
    <property type="entry name" value="CYTOSINE DEAMINASE FAMILY MEMBER"/>
    <property type="match status" value="1"/>
</dbReference>
<dbReference type="CDD" id="cd01285">
    <property type="entry name" value="nucleoside_deaminase"/>
    <property type="match status" value="1"/>
</dbReference>
<reference evidence="2" key="1">
    <citation type="submission" date="2022-03" db="EMBL/GenBank/DDBJ databases">
        <title>Gramella crocea sp. nov., isolated from activated sludge of a seafood processing plant.</title>
        <authorList>
            <person name="Zhang X."/>
        </authorList>
    </citation>
    <scope>NUCLEOTIDE SEQUENCE</scope>
    <source>
        <strain evidence="2">YJ019</strain>
    </source>
</reference>
<gene>
    <name evidence="2" type="ORF">ML462_07985</name>
</gene>
<evidence type="ECO:0000313" key="2">
    <source>
        <dbReference type="EMBL" id="MCH4823113.1"/>
    </source>
</evidence>
<dbReference type="InterPro" id="IPR016193">
    <property type="entry name" value="Cytidine_deaminase-like"/>
</dbReference>